<evidence type="ECO:0000313" key="3">
    <source>
        <dbReference type="Proteomes" id="UP000244727"/>
    </source>
</evidence>
<keyword evidence="1" id="KW-1133">Transmembrane helix</keyword>
<evidence type="ECO:0000256" key="1">
    <source>
        <dbReference type="SAM" id="Phobius"/>
    </source>
</evidence>
<accession>A0A2R4X2W1</accession>
<name>A0A2R4X2W1_9EURY</name>
<dbReference type="GeneID" id="36512991"/>
<proteinExistence type="predicted"/>
<feature type="transmembrane region" description="Helical" evidence="1">
    <location>
        <begin position="26"/>
        <end position="47"/>
    </location>
</feature>
<keyword evidence="1" id="KW-0472">Membrane</keyword>
<protein>
    <submittedName>
        <fullName evidence="2">Uncharacterized protein</fullName>
    </submittedName>
</protein>
<feature type="transmembrane region" description="Helical" evidence="1">
    <location>
        <begin position="84"/>
        <end position="99"/>
    </location>
</feature>
<feature type="transmembrane region" description="Helical" evidence="1">
    <location>
        <begin position="53"/>
        <end position="72"/>
    </location>
</feature>
<dbReference type="EMBL" id="CP028858">
    <property type="protein sequence ID" value="AWB28149.1"/>
    <property type="molecule type" value="Genomic_DNA"/>
</dbReference>
<organism evidence="2 3">
    <name type="scientific">Halococcoides cellulosivorans</name>
    <dbReference type="NCBI Taxonomy" id="1679096"/>
    <lineage>
        <taxon>Archaea</taxon>
        <taxon>Methanobacteriati</taxon>
        <taxon>Methanobacteriota</taxon>
        <taxon>Stenosarchaea group</taxon>
        <taxon>Halobacteria</taxon>
        <taxon>Halobacteriales</taxon>
        <taxon>Haloarculaceae</taxon>
        <taxon>Halococcoides</taxon>
    </lineage>
</organism>
<reference evidence="2 3" key="1">
    <citation type="submission" date="2018-04" db="EMBL/GenBank/DDBJ databases">
        <title>Halococcoides cellulosivorans gen. nov., sp. nov., an extremely halophilic cellulose-utilizing haloarchaeon from hypersaline lakes.</title>
        <authorList>
            <person name="Sorokin D.Y."/>
            <person name="Toshchakov S.V."/>
            <person name="Samarov N.I."/>
            <person name="Korzhenkov A."/>
            <person name="Kublanov I.V."/>
        </authorList>
    </citation>
    <scope>NUCLEOTIDE SEQUENCE [LARGE SCALE GENOMIC DNA]</scope>
    <source>
        <strain evidence="2 3">HArcel1</strain>
    </source>
</reference>
<dbReference type="Proteomes" id="UP000244727">
    <property type="component" value="Chromosome"/>
</dbReference>
<dbReference type="KEGG" id="harc:HARCEL1_10750"/>
<evidence type="ECO:0000313" key="2">
    <source>
        <dbReference type="EMBL" id="AWB28149.1"/>
    </source>
</evidence>
<dbReference type="RefSeq" id="WP_108383376.1">
    <property type="nucleotide sequence ID" value="NZ_CP028858.1"/>
</dbReference>
<keyword evidence="3" id="KW-1185">Reference proteome</keyword>
<keyword evidence="1" id="KW-0812">Transmembrane</keyword>
<sequence>MAWVVVSAMRRLTDRPEGGHRIRGRLYAACFVVLTVPFVVAGARSIAGGSTTVTVLGSLAVPVFAVGVYGLINPRVLGVQHEEGALVAIALLAVVYAVVL</sequence>
<dbReference type="AlphaFoldDB" id="A0A2R4X2W1"/>
<gene>
    <name evidence="2" type="ORF">HARCEL1_10750</name>
</gene>